<dbReference type="EMBL" id="JAUIRO010000006">
    <property type="protein sequence ID" value="KAK0710255.1"/>
    <property type="molecule type" value="Genomic_DNA"/>
</dbReference>
<evidence type="ECO:0000313" key="2">
    <source>
        <dbReference type="EMBL" id="KAK0710255.1"/>
    </source>
</evidence>
<dbReference type="GO" id="GO:0016787">
    <property type="term" value="F:hydrolase activity"/>
    <property type="evidence" value="ECO:0007669"/>
    <property type="project" value="UniProtKB-KW"/>
</dbReference>
<keyword evidence="2" id="KW-0378">Hydrolase</keyword>
<sequence>MASSTEDPAFAFTTHTSVEAFSVSPPVFLDCYFPLPGSSDTSRPPAPVFLATGAIVFDRPLPNNNFHPGSAGVDVSASAGALHEALTPNPNSDSAKPPRVLLIQRAAHDSMPLRWETPGGGCDDDDISILHSCARELFEEAGLHATTLGPVVRVGSVSSSEGIHGGESTKKQAHEWGEDMGGQFFRTRRGKLVCKFYFVAGVPEARTAEVVVDPKEHVGYVWVTEEEVRQKKVQGEEGGLDLEFTTQAQWEVILTAFHLWHA</sequence>
<dbReference type="Pfam" id="PF00293">
    <property type="entry name" value="NUDIX"/>
    <property type="match status" value="1"/>
</dbReference>
<reference evidence="2" key="1">
    <citation type="submission" date="2023-06" db="EMBL/GenBank/DDBJ databases">
        <title>Genome-scale phylogeny and comparative genomics of the fungal order Sordariales.</title>
        <authorList>
            <consortium name="Lawrence Berkeley National Laboratory"/>
            <person name="Hensen N."/>
            <person name="Bonometti L."/>
            <person name="Westerberg I."/>
            <person name="Brannstrom I.O."/>
            <person name="Guillou S."/>
            <person name="Cros-Aarteil S."/>
            <person name="Calhoun S."/>
            <person name="Haridas S."/>
            <person name="Kuo A."/>
            <person name="Mondo S."/>
            <person name="Pangilinan J."/>
            <person name="Riley R."/>
            <person name="LaButti K."/>
            <person name="Andreopoulos B."/>
            <person name="Lipzen A."/>
            <person name="Chen C."/>
            <person name="Yanf M."/>
            <person name="Daum C."/>
            <person name="Ng V."/>
            <person name="Clum A."/>
            <person name="Steindorff A."/>
            <person name="Ohm R."/>
            <person name="Martin F."/>
            <person name="Silar P."/>
            <person name="Natvig D."/>
            <person name="Lalanne C."/>
            <person name="Gautier V."/>
            <person name="Ament-velasquez S.L."/>
            <person name="Kruys A."/>
            <person name="Hutchinson M.I."/>
            <person name="Powell A.J."/>
            <person name="Barry K."/>
            <person name="Miller A.N."/>
            <person name="Grigoriev I.V."/>
            <person name="Debuchy R."/>
            <person name="Gladieux P."/>
            <person name="Thoren M.H."/>
            <person name="Johannesson H."/>
        </authorList>
    </citation>
    <scope>NUCLEOTIDE SEQUENCE</scope>
    <source>
        <strain evidence="2">SMH2392-1A</strain>
    </source>
</reference>
<gene>
    <name evidence="2" type="ORF">B0T26DRAFT_724425</name>
</gene>
<organism evidence="2 3">
    <name type="scientific">Lasiosphaeria miniovina</name>
    <dbReference type="NCBI Taxonomy" id="1954250"/>
    <lineage>
        <taxon>Eukaryota</taxon>
        <taxon>Fungi</taxon>
        <taxon>Dikarya</taxon>
        <taxon>Ascomycota</taxon>
        <taxon>Pezizomycotina</taxon>
        <taxon>Sordariomycetes</taxon>
        <taxon>Sordariomycetidae</taxon>
        <taxon>Sordariales</taxon>
        <taxon>Lasiosphaeriaceae</taxon>
        <taxon>Lasiosphaeria</taxon>
    </lineage>
</organism>
<dbReference type="RefSeq" id="XP_060293559.1">
    <property type="nucleotide sequence ID" value="XM_060442694.1"/>
</dbReference>
<name>A0AA40DNZ0_9PEZI</name>
<dbReference type="InterPro" id="IPR000086">
    <property type="entry name" value="NUDIX_hydrolase_dom"/>
</dbReference>
<dbReference type="Proteomes" id="UP001172101">
    <property type="component" value="Unassembled WGS sequence"/>
</dbReference>
<dbReference type="InterPro" id="IPR015797">
    <property type="entry name" value="NUDIX_hydrolase-like_dom_sf"/>
</dbReference>
<dbReference type="PANTHER" id="PTHR43736:SF1">
    <property type="entry name" value="DIHYDRONEOPTERIN TRIPHOSPHATE DIPHOSPHATASE"/>
    <property type="match status" value="1"/>
</dbReference>
<dbReference type="Gene3D" id="3.90.79.10">
    <property type="entry name" value="Nucleoside Triphosphate Pyrophosphohydrolase"/>
    <property type="match status" value="1"/>
</dbReference>
<proteinExistence type="predicted"/>
<keyword evidence="3" id="KW-1185">Reference proteome</keyword>
<protein>
    <submittedName>
        <fullName evidence="2">NUDIX hydrolase domain-like protein</fullName>
    </submittedName>
</protein>
<accession>A0AA40DNZ0</accession>
<dbReference type="AlphaFoldDB" id="A0AA40DNZ0"/>
<dbReference type="GeneID" id="85325964"/>
<comment type="caution">
    <text evidence="2">The sequence shown here is derived from an EMBL/GenBank/DDBJ whole genome shotgun (WGS) entry which is preliminary data.</text>
</comment>
<dbReference type="CDD" id="cd02883">
    <property type="entry name" value="NUDIX_Hydrolase"/>
    <property type="match status" value="1"/>
</dbReference>
<dbReference type="PANTHER" id="PTHR43736">
    <property type="entry name" value="ADP-RIBOSE PYROPHOSPHATASE"/>
    <property type="match status" value="1"/>
</dbReference>
<feature type="domain" description="Nudix hydrolase" evidence="1">
    <location>
        <begin position="72"/>
        <end position="246"/>
    </location>
</feature>
<evidence type="ECO:0000313" key="3">
    <source>
        <dbReference type="Proteomes" id="UP001172101"/>
    </source>
</evidence>
<dbReference type="PROSITE" id="PS51462">
    <property type="entry name" value="NUDIX"/>
    <property type="match status" value="1"/>
</dbReference>
<dbReference type="SUPFAM" id="SSF55811">
    <property type="entry name" value="Nudix"/>
    <property type="match status" value="1"/>
</dbReference>
<evidence type="ECO:0000259" key="1">
    <source>
        <dbReference type="PROSITE" id="PS51462"/>
    </source>
</evidence>